<evidence type="ECO:0000313" key="3">
    <source>
        <dbReference type="EMBL" id="PIU41455.1"/>
    </source>
</evidence>
<organism evidence="3 4">
    <name type="scientific">Candidatus Aquitaenariimonas noxiae</name>
    <dbReference type="NCBI Taxonomy" id="1974741"/>
    <lineage>
        <taxon>Bacteria</taxon>
        <taxon>Pseudomonadati</taxon>
        <taxon>Candidatus Omnitrophota</taxon>
        <taxon>Candidatus Aquitaenariimonas</taxon>
    </lineage>
</organism>
<protein>
    <submittedName>
        <fullName evidence="3">Uncharacterized protein</fullName>
    </submittedName>
</protein>
<proteinExistence type="predicted"/>
<dbReference type="Proteomes" id="UP000230052">
    <property type="component" value="Unassembled WGS sequence"/>
</dbReference>
<evidence type="ECO:0000256" key="1">
    <source>
        <dbReference type="PROSITE-ProRule" id="PRU00339"/>
    </source>
</evidence>
<sequence length="187" mass="21341">MEKLNKKEIEGLDFEISFYENLLKDKPDFVNALILLGEAYTRRGFYEKGLAVDKQLVKLLPHDAIANYNLACSYSLIGDIGSSLKAIKIAIKKGYSDIDFMQKDPDLETIRKDSRFKKLVDKLIKERGGDVDGIWLIQEEDGEKANKKESFSKEGYKKTKTPKEKGGKKNTKTCRSCSKEQKDRFSV</sequence>
<dbReference type="NCBIfam" id="NF047558">
    <property type="entry name" value="TPR_END_plus"/>
    <property type="match status" value="1"/>
</dbReference>
<dbReference type="AlphaFoldDB" id="A0A2J0KSS9"/>
<feature type="compositionally biased region" description="Basic and acidic residues" evidence="2">
    <location>
        <begin position="177"/>
        <end position="187"/>
    </location>
</feature>
<evidence type="ECO:0000256" key="2">
    <source>
        <dbReference type="SAM" id="MobiDB-lite"/>
    </source>
</evidence>
<feature type="compositionally biased region" description="Basic and acidic residues" evidence="2">
    <location>
        <begin position="143"/>
        <end position="167"/>
    </location>
</feature>
<dbReference type="InterPro" id="IPR011990">
    <property type="entry name" value="TPR-like_helical_dom_sf"/>
</dbReference>
<dbReference type="Gene3D" id="1.25.40.10">
    <property type="entry name" value="Tetratricopeptide repeat domain"/>
    <property type="match status" value="1"/>
</dbReference>
<name>A0A2J0KSS9_9BACT</name>
<comment type="caution">
    <text evidence="3">The sequence shown here is derived from an EMBL/GenBank/DDBJ whole genome shotgun (WGS) entry which is preliminary data.</text>
</comment>
<keyword evidence="1" id="KW-0802">TPR repeat</keyword>
<reference evidence="3 4" key="1">
    <citation type="submission" date="2017-09" db="EMBL/GenBank/DDBJ databases">
        <title>Depth-based differentiation of microbial function through sediment-hosted aquifers and enrichment of novel symbionts in the deep terrestrial subsurface.</title>
        <authorList>
            <person name="Probst A.J."/>
            <person name="Ladd B."/>
            <person name="Jarett J.K."/>
            <person name="Geller-Mcgrath D.E."/>
            <person name="Sieber C.M."/>
            <person name="Emerson J.B."/>
            <person name="Anantharaman K."/>
            <person name="Thomas B.C."/>
            <person name="Malmstrom R."/>
            <person name="Stieglmeier M."/>
            <person name="Klingl A."/>
            <person name="Woyke T."/>
            <person name="Ryan C.M."/>
            <person name="Banfield J.F."/>
        </authorList>
    </citation>
    <scope>NUCLEOTIDE SEQUENCE [LARGE SCALE GENOMIC DNA]</scope>
    <source>
        <strain evidence="3">CG07_land_8_20_14_0_80_42_15</strain>
    </source>
</reference>
<evidence type="ECO:0000313" key="4">
    <source>
        <dbReference type="Proteomes" id="UP000230052"/>
    </source>
</evidence>
<feature type="repeat" description="TPR" evidence="1">
    <location>
        <begin position="30"/>
        <end position="63"/>
    </location>
</feature>
<dbReference type="PROSITE" id="PS50005">
    <property type="entry name" value="TPR"/>
    <property type="match status" value="1"/>
</dbReference>
<dbReference type="EMBL" id="PEWV01000056">
    <property type="protein sequence ID" value="PIU41455.1"/>
    <property type="molecule type" value="Genomic_DNA"/>
</dbReference>
<accession>A0A2J0KSS9</accession>
<dbReference type="InterPro" id="IPR019734">
    <property type="entry name" value="TPR_rpt"/>
</dbReference>
<feature type="region of interest" description="Disordered" evidence="2">
    <location>
        <begin position="143"/>
        <end position="187"/>
    </location>
</feature>
<gene>
    <name evidence="3" type="ORF">COS99_05370</name>
</gene>
<dbReference type="SUPFAM" id="SSF48452">
    <property type="entry name" value="TPR-like"/>
    <property type="match status" value="1"/>
</dbReference>